<comment type="caution">
    <text evidence="2">The sequence shown here is derived from an EMBL/GenBank/DDBJ whole genome shotgun (WGS) entry which is preliminary data.</text>
</comment>
<evidence type="ECO:0000313" key="2">
    <source>
        <dbReference type="EMBL" id="RUS65503.1"/>
    </source>
</evidence>
<sequence>MHAQPPTALMQYAALHRDQRNILLHTICIPIMMLAMGWLLSPLLWQWPSWPAPAGALLLLGITGFYVYFAGYLGLVTSVLIAVLFCAGQLFYSWLGLISGSIVLLLGYLLHRLGHWYEGNYFLFRFQFPTLLAAPLFATAELMRHLGFFHPLCAAIETRVGTSYVRDMVNVQSD</sequence>
<feature type="transmembrane region" description="Helical" evidence="1">
    <location>
        <begin position="92"/>
        <end position="110"/>
    </location>
</feature>
<organism evidence="2 3">
    <name type="scientific">Saezia sanguinis</name>
    <dbReference type="NCBI Taxonomy" id="1965230"/>
    <lineage>
        <taxon>Bacteria</taxon>
        <taxon>Pseudomonadati</taxon>
        <taxon>Pseudomonadota</taxon>
        <taxon>Betaproteobacteria</taxon>
        <taxon>Burkholderiales</taxon>
        <taxon>Saeziaceae</taxon>
        <taxon>Saezia</taxon>
    </lineage>
</organism>
<name>A0A433S9S7_9BURK</name>
<keyword evidence="3" id="KW-1185">Reference proteome</keyword>
<keyword evidence="1" id="KW-0812">Transmembrane</keyword>
<reference evidence="2 3" key="1">
    <citation type="submission" date="2018-01" db="EMBL/GenBank/DDBJ databases">
        <title>Saezia sanguinis gen. nov., sp. nov., in the order Burkholderiales isolated from human blood.</title>
        <authorList>
            <person name="Medina-Pascual M.J."/>
            <person name="Valdezate S."/>
            <person name="Monzon S."/>
            <person name="Cuesta I."/>
            <person name="Carrasco G."/>
            <person name="Villalon P."/>
            <person name="Saez-Nieto J.A."/>
        </authorList>
    </citation>
    <scope>NUCLEOTIDE SEQUENCE [LARGE SCALE GENOMIC DNA]</scope>
    <source>
        <strain evidence="2 3">CNM695-12</strain>
    </source>
</reference>
<feature type="transmembrane region" description="Helical" evidence="1">
    <location>
        <begin position="122"/>
        <end position="140"/>
    </location>
</feature>
<dbReference type="EMBL" id="PQSP01000012">
    <property type="protein sequence ID" value="RUS65503.1"/>
    <property type="molecule type" value="Genomic_DNA"/>
</dbReference>
<evidence type="ECO:0000256" key="1">
    <source>
        <dbReference type="SAM" id="Phobius"/>
    </source>
</evidence>
<keyword evidence="1" id="KW-1133">Transmembrane helix</keyword>
<evidence type="ECO:0008006" key="4">
    <source>
        <dbReference type="Google" id="ProtNLM"/>
    </source>
</evidence>
<feature type="transmembrane region" description="Helical" evidence="1">
    <location>
        <begin position="65"/>
        <end position="85"/>
    </location>
</feature>
<dbReference type="AlphaFoldDB" id="A0A433S9S7"/>
<dbReference type="RefSeq" id="WP_126981112.1">
    <property type="nucleotide sequence ID" value="NZ_PQSP01000012.1"/>
</dbReference>
<accession>A0A433S9S7</accession>
<evidence type="ECO:0000313" key="3">
    <source>
        <dbReference type="Proteomes" id="UP000286947"/>
    </source>
</evidence>
<protein>
    <recommendedName>
        <fullName evidence="4">DUF962 domain-containing protein</fullName>
    </recommendedName>
</protein>
<gene>
    <name evidence="2" type="ORF">CUZ56_02960</name>
</gene>
<feature type="transmembrane region" description="Helical" evidence="1">
    <location>
        <begin position="21"/>
        <end position="45"/>
    </location>
</feature>
<keyword evidence="1" id="KW-0472">Membrane</keyword>
<dbReference type="OrthoDB" id="5515308at2"/>
<proteinExistence type="predicted"/>
<dbReference type="Proteomes" id="UP000286947">
    <property type="component" value="Unassembled WGS sequence"/>
</dbReference>